<dbReference type="AlphaFoldDB" id="A0A381UMT1"/>
<protein>
    <submittedName>
        <fullName evidence="1">Uncharacterized protein</fullName>
    </submittedName>
</protein>
<name>A0A381UMT1_9ZZZZ</name>
<sequence length="85" mass="9151">MRSGLASPRSMVILMEGSGIVSTIEINVVDISSLPIREISASHSDPTPLKSRTLLPTSIRKTFLICRAIEPLSGIIWRVASMSGT</sequence>
<accession>A0A381UMT1</accession>
<evidence type="ECO:0000313" key="1">
    <source>
        <dbReference type="EMBL" id="SVA28948.1"/>
    </source>
</evidence>
<gene>
    <name evidence="1" type="ORF">METZ01_LOCUS81802</name>
</gene>
<proteinExistence type="predicted"/>
<dbReference type="EMBL" id="UINC01006671">
    <property type="protein sequence ID" value="SVA28948.1"/>
    <property type="molecule type" value="Genomic_DNA"/>
</dbReference>
<reference evidence="1" key="1">
    <citation type="submission" date="2018-05" db="EMBL/GenBank/DDBJ databases">
        <authorList>
            <person name="Lanie J.A."/>
            <person name="Ng W.-L."/>
            <person name="Kazmierczak K.M."/>
            <person name="Andrzejewski T.M."/>
            <person name="Davidsen T.M."/>
            <person name="Wayne K.J."/>
            <person name="Tettelin H."/>
            <person name="Glass J.I."/>
            <person name="Rusch D."/>
            <person name="Podicherti R."/>
            <person name="Tsui H.-C.T."/>
            <person name="Winkler M.E."/>
        </authorList>
    </citation>
    <scope>NUCLEOTIDE SEQUENCE</scope>
</reference>
<organism evidence="1">
    <name type="scientific">marine metagenome</name>
    <dbReference type="NCBI Taxonomy" id="408172"/>
    <lineage>
        <taxon>unclassified sequences</taxon>
        <taxon>metagenomes</taxon>
        <taxon>ecological metagenomes</taxon>
    </lineage>
</organism>